<keyword evidence="4" id="KW-0238">DNA-binding</keyword>
<comment type="subcellular location">
    <subcellularLocation>
        <location evidence="1">Nucleus</location>
    </subcellularLocation>
</comment>
<dbReference type="RefSeq" id="XP_037165656.1">
    <property type="nucleotide sequence ID" value="XM_037307474.1"/>
</dbReference>
<evidence type="ECO:0000256" key="7">
    <source>
        <dbReference type="SAM" id="MobiDB-lite"/>
    </source>
</evidence>
<dbReference type="Proteomes" id="UP000578531">
    <property type="component" value="Unassembled WGS sequence"/>
</dbReference>
<proteinExistence type="predicted"/>
<dbReference type="OrthoDB" id="3163292at2759"/>
<dbReference type="SUPFAM" id="SSF57701">
    <property type="entry name" value="Zn2/Cys6 DNA-binding domain"/>
    <property type="match status" value="1"/>
</dbReference>
<feature type="region of interest" description="Disordered" evidence="7">
    <location>
        <begin position="1"/>
        <end position="29"/>
    </location>
</feature>
<dbReference type="InterPro" id="IPR007219">
    <property type="entry name" value="XnlR_reg_dom"/>
</dbReference>
<dbReference type="GO" id="GO:0000976">
    <property type="term" value="F:transcription cis-regulatory region binding"/>
    <property type="evidence" value="ECO:0007669"/>
    <property type="project" value="TreeGrafter"/>
</dbReference>
<keyword evidence="5" id="KW-0804">Transcription</keyword>
<evidence type="ECO:0000256" key="2">
    <source>
        <dbReference type="ARBA" id="ARBA00022723"/>
    </source>
</evidence>
<dbReference type="GO" id="GO:0006351">
    <property type="term" value="P:DNA-templated transcription"/>
    <property type="evidence" value="ECO:0007669"/>
    <property type="project" value="InterPro"/>
</dbReference>
<gene>
    <name evidence="9" type="ORF">HO173_005559</name>
</gene>
<dbReference type="InterPro" id="IPR001138">
    <property type="entry name" value="Zn2Cys6_DnaBD"/>
</dbReference>
<dbReference type="GO" id="GO:0008270">
    <property type="term" value="F:zinc ion binding"/>
    <property type="evidence" value="ECO:0007669"/>
    <property type="project" value="InterPro"/>
</dbReference>
<dbReference type="PROSITE" id="PS00463">
    <property type="entry name" value="ZN2_CY6_FUNGAL_1"/>
    <property type="match status" value="1"/>
</dbReference>
<dbReference type="GeneID" id="59287221"/>
<dbReference type="InterPro" id="IPR051089">
    <property type="entry name" value="prtT"/>
</dbReference>
<organism evidence="9 10">
    <name type="scientific">Letharia columbiana</name>
    <dbReference type="NCBI Taxonomy" id="112416"/>
    <lineage>
        <taxon>Eukaryota</taxon>
        <taxon>Fungi</taxon>
        <taxon>Dikarya</taxon>
        <taxon>Ascomycota</taxon>
        <taxon>Pezizomycotina</taxon>
        <taxon>Lecanoromycetes</taxon>
        <taxon>OSLEUM clade</taxon>
        <taxon>Lecanoromycetidae</taxon>
        <taxon>Lecanorales</taxon>
        <taxon>Lecanorineae</taxon>
        <taxon>Parmeliaceae</taxon>
        <taxon>Letharia</taxon>
    </lineage>
</organism>
<dbReference type="GO" id="GO:0005634">
    <property type="term" value="C:nucleus"/>
    <property type="evidence" value="ECO:0007669"/>
    <property type="project" value="UniProtKB-SubCell"/>
</dbReference>
<evidence type="ECO:0000313" key="10">
    <source>
        <dbReference type="Proteomes" id="UP000578531"/>
    </source>
</evidence>
<dbReference type="Pfam" id="PF04082">
    <property type="entry name" value="Fungal_trans"/>
    <property type="match status" value="1"/>
</dbReference>
<reference evidence="9 10" key="1">
    <citation type="journal article" date="2020" name="Genomics">
        <title>Complete, high-quality genomes from long-read metagenomic sequencing of two wolf lichen thalli reveals enigmatic genome architecture.</title>
        <authorList>
            <person name="McKenzie S.K."/>
            <person name="Walston R.F."/>
            <person name="Allen J.L."/>
        </authorList>
    </citation>
    <scope>NUCLEOTIDE SEQUENCE [LARGE SCALE GENOMIC DNA]</scope>
    <source>
        <strain evidence="9">WasteWater2</strain>
    </source>
</reference>
<dbReference type="SMART" id="SM00906">
    <property type="entry name" value="Fungal_trans"/>
    <property type="match status" value="1"/>
</dbReference>
<dbReference type="InterPro" id="IPR036864">
    <property type="entry name" value="Zn2-C6_fun-type_DNA-bd_sf"/>
</dbReference>
<sequence>MSSGQYVSAVLRPAKRRAGSQKDEESGLPMSAGRAKACTACRQVKLKCDSAETFPASCSRCTSKGLGCRMDINFKRVPTRHKLEEVTSELTSLKEAFKSQSTPRNPNPNQVGGSFPSSHSPEAGLLGLEATRSTSVDVQVPTFFRIEVFEQSAFEIGEQVLGDIRLSGMAIVQLFEHFRQHYYRHGVVLDTSPSLLELRKESPILFWAIIITSSRYHPQYSSLYRALTQAYEPLLGSCLMKAILSLSTMHAILIFATWPVPVQSQPQDPTWNYCGLITNAARLLGLHEPGREKEYGFPRATPREVELRSKTWLQIFHRNITYSSRIGVPPALADEPTLRGVVEIASEFIIQDHFRIQLEILRQYAKFTQALQLQPDDAVRDSLVMMASGELQTLRNTSAGKWTADTELQFLGAKLFLLGWSFQGHLHDNELSIPVPRTAPKPNVTQKLIFHEALSSATNYIHAFSELQSLKTPMQPSPGSRADMQRSTSINDDIPSQVYFPKYYFFTLYYAALTLYHFLATLPTASIPDQDLARNHIRLAHTVLMRCALGAESEWMRLAQNIEIVGQFMNSGRRLPPEAQIKSRLGAPLFYDGMLKIAVLKSEKGSRSWASDLSQPPPHEGQETKAKEQEIGGHDERGMHDAPASSAVTAGYGRMDPGSGSQGQFIPHEWDDTLWGWDLAMLDAADWQLDWNGLETWQP</sequence>
<dbReference type="CDD" id="cd00067">
    <property type="entry name" value="GAL4"/>
    <property type="match status" value="1"/>
</dbReference>
<comment type="caution">
    <text evidence="9">The sequence shown here is derived from an EMBL/GenBank/DDBJ whole genome shotgun (WGS) entry which is preliminary data.</text>
</comment>
<dbReference type="PANTHER" id="PTHR31845:SF21">
    <property type="entry name" value="REGULATORY PROTEIN LEU3"/>
    <property type="match status" value="1"/>
</dbReference>
<accession>A0A8H6FX40</accession>
<dbReference type="GO" id="GO:0000981">
    <property type="term" value="F:DNA-binding transcription factor activity, RNA polymerase II-specific"/>
    <property type="evidence" value="ECO:0007669"/>
    <property type="project" value="InterPro"/>
</dbReference>
<feature type="compositionally biased region" description="Basic and acidic residues" evidence="7">
    <location>
        <begin position="620"/>
        <end position="640"/>
    </location>
</feature>
<keyword evidence="10" id="KW-1185">Reference proteome</keyword>
<dbReference type="Pfam" id="PF00172">
    <property type="entry name" value="Zn_clus"/>
    <property type="match status" value="1"/>
</dbReference>
<feature type="region of interest" description="Disordered" evidence="7">
    <location>
        <begin position="608"/>
        <end position="666"/>
    </location>
</feature>
<evidence type="ECO:0000256" key="5">
    <source>
        <dbReference type="ARBA" id="ARBA00023163"/>
    </source>
</evidence>
<dbReference type="CDD" id="cd12148">
    <property type="entry name" value="fungal_TF_MHR"/>
    <property type="match status" value="1"/>
</dbReference>
<evidence type="ECO:0000256" key="6">
    <source>
        <dbReference type="ARBA" id="ARBA00023242"/>
    </source>
</evidence>
<keyword evidence="6" id="KW-0539">Nucleus</keyword>
<keyword evidence="3" id="KW-0805">Transcription regulation</keyword>
<protein>
    <recommendedName>
        <fullName evidence="8">Zn(2)-C6 fungal-type domain-containing protein</fullName>
    </recommendedName>
</protein>
<dbReference type="PROSITE" id="PS50048">
    <property type="entry name" value="ZN2_CY6_FUNGAL_2"/>
    <property type="match status" value="1"/>
</dbReference>
<evidence type="ECO:0000256" key="1">
    <source>
        <dbReference type="ARBA" id="ARBA00004123"/>
    </source>
</evidence>
<dbReference type="AlphaFoldDB" id="A0A8H6FX40"/>
<evidence type="ECO:0000259" key="8">
    <source>
        <dbReference type="PROSITE" id="PS50048"/>
    </source>
</evidence>
<dbReference type="PANTHER" id="PTHR31845">
    <property type="entry name" value="FINGER DOMAIN PROTEIN, PUTATIVE-RELATED"/>
    <property type="match status" value="1"/>
</dbReference>
<feature type="compositionally biased region" description="Polar residues" evidence="7">
    <location>
        <begin position="98"/>
        <end position="119"/>
    </location>
</feature>
<dbReference type="SMART" id="SM00066">
    <property type="entry name" value="GAL4"/>
    <property type="match status" value="1"/>
</dbReference>
<feature type="region of interest" description="Disordered" evidence="7">
    <location>
        <begin position="96"/>
        <end position="119"/>
    </location>
</feature>
<feature type="domain" description="Zn(2)-C6 fungal-type" evidence="8">
    <location>
        <begin position="37"/>
        <end position="70"/>
    </location>
</feature>
<name>A0A8H6FX40_9LECA</name>
<evidence type="ECO:0000256" key="4">
    <source>
        <dbReference type="ARBA" id="ARBA00023125"/>
    </source>
</evidence>
<evidence type="ECO:0000256" key="3">
    <source>
        <dbReference type="ARBA" id="ARBA00023015"/>
    </source>
</evidence>
<keyword evidence="2" id="KW-0479">Metal-binding</keyword>
<dbReference type="EMBL" id="JACCJC010000020">
    <property type="protein sequence ID" value="KAF6236306.1"/>
    <property type="molecule type" value="Genomic_DNA"/>
</dbReference>
<evidence type="ECO:0000313" key="9">
    <source>
        <dbReference type="EMBL" id="KAF6236306.1"/>
    </source>
</evidence>
<dbReference type="Gene3D" id="4.10.240.10">
    <property type="entry name" value="Zn(2)-C6 fungal-type DNA-binding domain"/>
    <property type="match status" value="1"/>
</dbReference>